<reference evidence="2 3" key="1">
    <citation type="submission" date="2019-03" db="EMBL/GenBank/DDBJ databases">
        <title>Genomic Encyclopedia of Type Strains, Phase IV (KMG-IV): sequencing the most valuable type-strain genomes for metagenomic binning, comparative biology and taxonomic classification.</title>
        <authorList>
            <person name="Goeker M."/>
        </authorList>
    </citation>
    <scope>NUCLEOTIDE SEQUENCE [LARGE SCALE GENOMIC DNA]</scope>
    <source>
        <strain evidence="2 3">DSM 22362</strain>
    </source>
</reference>
<dbReference type="EMBL" id="SMBZ01000013">
    <property type="protein sequence ID" value="TCV15293.1"/>
    <property type="molecule type" value="Genomic_DNA"/>
</dbReference>
<dbReference type="PANTHER" id="PTHR33055:SF13">
    <property type="entry name" value="TRANSPOSASE"/>
    <property type="match status" value="1"/>
</dbReference>
<dbReference type="GO" id="GO:0006313">
    <property type="term" value="P:DNA transposition"/>
    <property type="evidence" value="ECO:0007669"/>
    <property type="project" value="InterPro"/>
</dbReference>
<dbReference type="InterPro" id="IPR047650">
    <property type="entry name" value="Transpos_IS110"/>
</dbReference>
<gene>
    <name evidence="2" type="ORF">EDC17_101370</name>
</gene>
<feature type="domain" description="Transposase IS110-like N-terminal" evidence="1">
    <location>
        <begin position="14"/>
        <end position="157"/>
    </location>
</feature>
<dbReference type="InterPro" id="IPR002525">
    <property type="entry name" value="Transp_IS110-like_N"/>
</dbReference>
<dbReference type="RefSeq" id="WP_132777346.1">
    <property type="nucleotide sequence ID" value="NZ_SMBZ01000013.1"/>
</dbReference>
<proteinExistence type="predicted"/>
<dbReference type="PANTHER" id="PTHR33055">
    <property type="entry name" value="TRANSPOSASE FOR INSERTION SEQUENCE ELEMENT IS1111A"/>
    <property type="match status" value="1"/>
</dbReference>
<dbReference type="GO" id="GO:0003677">
    <property type="term" value="F:DNA binding"/>
    <property type="evidence" value="ECO:0007669"/>
    <property type="project" value="InterPro"/>
</dbReference>
<evidence type="ECO:0000313" key="3">
    <source>
        <dbReference type="Proteomes" id="UP000295197"/>
    </source>
</evidence>
<dbReference type="GO" id="GO:0004803">
    <property type="term" value="F:transposase activity"/>
    <property type="evidence" value="ECO:0007669"/>
    <property type="project" value="InterPro"/>
</dbReference>
<sequence length="223" mass="25206">MAVSGLPFSLDRGCGLDVHKDTVVATIKGSDFVTQTKTFFTFTDDLYLLVEWLQSHNISQVAMESTGVYWRPVYAVLEDYFHILLVNARHIKNVPGQKTDKKDSEWITKLLLSGLLKGSFIPPQHIRELRELYRHRRKLIGMRTAEKNRLQNILESANIKLRSVVSDVFGVSAMEMIRALAKGQTDPLVLASMAKGSLVKKHTELLKALTGKVTTHHCFMLDL</sequence>
<dbReference type="OrthoDB" id="9815354at2"/>
<dbReference type="AlphaFoldDB" id="A0A4R3VYT9"/>
<evidence type="ECO:0000259" key="1">
    <source>
        <dbReference type="Pfam" id="PF01548"/>
    </source>
</evidence>
<dbReference type="NCBIfam" id="NF033542">
    <property type="entry name" value="transpos_IS110"/>
    <property type="match status" value="1"/>
</dbReference>
<feature type="non-terminal residue" evidence="2">
    <location>
        <position position="223"/>
    </location>
</feature>
<dbReference type="Pfam" id="PF01548">
    <property type="entry name" value="DEDD_Tnp_IS110"/>
    <property type="match status" value="1"/>
</dbReference>
<evidence type="ECO:0000313" key="2">
    <source>
        <dbReference type="EMBL" id="TCV15293.1"/>
    </source>
</evidence>
<organism evidence="2 3">
    <name type="scientific">Sphingobacterium alimentarium</name>
    <dbReference type="NCBI Taxonomy" id="797292"/>
    <lineage>
        <taxon>Bacteria</taxon>
        <taxon>Pseudomonadati</taxon>
        <taxon>Bacteroidota</taxon>
        <taxon>Sphingobacteriia</taxon>
        <taxon>Sphingobacteriales</taxon>
        <taxon>Sphingobacteriaceae</taxon>
        <taxon>Sphingobacterium</taxon>
    </lineage>
</organism>
<name>A0A4R3VYT9_9SPHI</name>
<protein>
    <submittedName>
        <fullName evidence="2">Transposase</fullName>
    </submittedName>
</protein>
<accession>A0A4R3VYT9</accession>
<keyword evidence="3" id="KW-1185">Reference proteome</keyword>
<dbReference type="Proteomes" id="UP000295197">
    <property type="component" value="Unassembled WGS sequence"/>
</dbReference>
<comment type="caution">
    <text evidence="2">The sequence shown here is derived from an EMBL/GenBank/DDBJ whole genome shotgun (WGS) entry which is preliminary data.</text>
</comment>